<feature type="transmembrane region" description="Helical" evidence="6">
    <location>
        <begin position="126"/>
        <end position="155"/>
    </location>
</feature>
<keyword evidence="4 6" id="KW-0472">Membrane</keyword>
<dbReference type="InterPro" id="IPR006977">
    <property type="entry name" value="Yip1_dom"/>
</dbReference>
<dbReference type="RefSeq" id="WP_193911808.1">
    <property type="nucleotide sequence ID" value="NZ_JADEXG010000087.1"/>
</dbReference>
<evidence type="ECO:0000256" key="5">
    <source>
        <dbReference type="SAM" id="MobiDB-lite"/>
    </source>
</evidence>
<organism evidence="8 9">
    <name type="scientific">Vasconcelosia minhoensis LEGE 07310</name>
    <dbReference type="NCBI Taxonomy" id="915328"/>
    <lineage>
        <taxon>Bacteria</taxon>
        <taxon>Bacillati</taxon>
        <taxon>Cyanobacteriota</taxon>
        <taxon>Cyanophyceae</taxon>
        <taxon>Nodosilineales</taxon>
        <taxon>Cymatolegaceae</taxon>
        <taxon>Vasconcelosia</taxon>
        <taxon>Vasconcelosia minhoensis</taxon>
    </lineage>
</organism>
<gene>
    <name evidence="8" type="ORF">IQ241_23110</name>
</gene>
<dbReference type="Pfam" id="PF04893">
    <property type="entry name" value="Yip1"/>
    <property type="match status" value="1"/>
</dbReference>
<feature type="transmembrane region" description="Helical" evidence="6">
    <location>
        <begin position="80"/>
        <end position="106"/>
    </location>
</feature>
<keyword evidence="3 6" id="KW-1133">Transmembrane helix</keyword>
<feature type="transmembrane region" description="Helical" evidence="6">
    <location>
        <begin position="44"/>
        <end position="68"/>
    </location>
</feature>
<evidence type="ECO:0000256" key="2">
    <source>
        <dbReference type="ARBA" id="ARBA00022692"/>
    </source>
</evidence>
<evidence type="ECO:0000256" key="3">
    <source>
        <dbReference type="ARBA" id="ARBA00022989"/>
    </source>
</evidence>
<comment type="caution">
    <text evidence="8">The sequence shown here is derived from an EMBL/GenBank/DDBJ whole genome shotgun (WGS) entry which is preliminary data.</text>
</comment>
<keyword evidence="2 6" id="KW-0812">Transmembrane</keyword>
<comment type="subcellular location">
    <subcellularLocation>
        <location evidence="1">Membrane</location>
        <topology evidence="1">Multi-pass membrane protein</topology>
    </subcellularLocation>
</comment>
<evidence type="ECO:0000256" key="4">
    <source>
        <dbReference type="ARBA" id="ARBA00023136"/>
    </source>
</evidence>
<name>A0A8J7A9Z3_9CYAN</name>
<evidence type="ECO:0000313" key="8">
    <source>
        <dbReference type="EMBL" id="MBE9080147.1"/>
    </source>
</evidence>
<dbReference type="EMBL" id="JADEXG010000087">
    <property type="protein sequence ID" value="MBE9080147.1"/>
    <property type="molecule type" value="Genomic_DNA"/>
</dbReference>
<evidence type="ECO:0000313" key="9">
    <source>
        <dbReference type="Proteomes" id="UP000636505"/>
    </source>
</evidence>
<evidence type="ECO:0000259" key="7">
    <source>
        <dbReference type="Pfam" id="PF04893"/>
    </source>
</evidence>
<feature type="region of interest" description="Disordered" evidence="5">
    <location>
        <begin position="220"/>
        <end position="240"/>
    </location>
</feature>
<proteinExistence type="predicted"/>
<reference evidence="8" key="1">
    <citation type="submission" date="2020-10" db="EMBL/GenBank/DDBJ databases">
        <authorList>
            <person name="Castelo-Branco R."/>
            <person name="Eusebio N."/>
            <person name="Adriana R."/>
            <person name="Vieira A."/>
            <person name="Brugerolle De Fraissinette N."/>
            <person name="Rezende De Castro R."/>
            <person name="Schneider M.P."/>
            <person name="Vasconcelos V."/>
            <person name="Leao P.N."/>
        </authorList>
    </citation>
    <scope>NUCLEOTIDE SEQUENCE</scope>
    <source>
        <strain evidence="8">LEGE 07310</strain>
    </source>
</reference>
<sequence length="240" mass="26427">MRPLLGLAQTSQPTAFDQFWTLVRGALALNQPTFQLIHTIPLSLLAALVVVLLAGLSQSVGQSVVLFINQVRPLRFVFSLLLSAVLFVFGYSFWALSTWVIVHFVFAGDATLIEVVRTLGFSYAPLIFSALMVFPYLGMPIFVVLSIWSLWAIVVGIDAITALDRWETFTSTALGWAVLQLLQRTVGQPIVTLGRWLTNQVAGGRLIRDRSRLSQLLQAGLTPPDPALTTLQSESESEEL</sequence>
<evidence type="ECO:0000256" key="6">
    <source>
        <dbReference type="SAM" id="Phobius"/>
    </source>
</evidence>
<keyword evidence="9" id="KW-1185">Reference proteome</keyword>
<evidence type="ECO:0000256" key="1">
    <source>
        <dbReference type="ARBA" id="ARBA00004141"/>
    </source>
</evidence>
<dbReference type="AlphaFoldDB" id="A0A8J7A9Z3"/>
<protein>
    <submittedName>
        <fullName evidence="8">YIP1 family protein</fullName>
    </submittedName>
</protein>
<feature type="domain" description="Yip1" evidence="7">
    <location>
        <begin position="40"/>
        <end position="178"/>
    </location>
</feature>
<dbReference type="GO" id="GO:0016020">
    <property type="term" value="C:membrane"/>
    <property type="evidence" value="ECO:0007669"/>
    <property type="project" value="UniProtKB-SubCell"/>
</dbReference>
<dbReference type="Proteomes" id="UP000636505">
    <property type="component" value="Unassembled WGS sequence"/>
</dbReference>
<accession>A0A8J7A9Z3</accession>